<dbReference type="PROSITE" id="PS50110">
    <property type="entry name" value="RESPONSE_REGULATORY"/>
    <property type="match status" value="1"/>
</dbReference>
<accession>A0ABP8H7F0</accession>
<name>A0ABP8H7F0_9BURK</name>
<dbReference type="SUPFAM" id="SSF46894">
    <property type="entry name" value="C-terminal effector domain of the bipartite response regulators"/>
    <property type="match status" value="1"/>
</dbReference>
<keyword evidence="9" id="KW-1185">Reference proteome</keyword>
<protein>
    <submittedName>
        <fullName evidence="8">Response regulator transcription factor</fullName>
    </submittedName>
</protein>
<feature type="domain" description="OmpR/PhoB-type" evidence="7">
    <location>
        <begin position="127"/>
        <end position="225"/>
    </location>
</feature>
<keyword evidence="3 5" id="KW-0238">DNA-binding</keyword>
<organism evidence="8 9">
    <name type="scientific">Pigmentiphaga soli</name>
    <dbReference type="NCBI Taxonomy" id="1007095"/>
    <lineage>
        <taxon>Bacteria</taxon>
        <taxon>Pseudomonadati</taxon>
        <taxon>Pseudomonadota</taxon>
        <taxon>Betaproteobacteria</taxon>
        <taxon>Burkholderiales</taxon>
        <taxon>Alcaligenaceae</taxon>
        <taxon>Pigmentiphaga</taxon>
    </lineage>
</organism>
<dbReference type="RefSeq" id="WP_345250487.1">
    <property type="nucleotide sequence ID" value="NZ_BAABFO010000013.1"/>
</dbReference>
<dbReference type="PROSITE" id="PS51755">
    <property type="entry name" value="OMPR_PHOB"/>
    <property type="match status" value="1"/>
</dbReference>
<keyword evidence="2" id="KW-0902">Two-component regulatory system</keyword>
<evidence type="ECO:0000259" key="6">
    <source>
        <dbReference type="PROSITE" id="PS50110"/>
    </source>
</evidence>
<dbReference type="EMBL" id="BAABFO010000013">
    <property type="protein sequence ID" value="GAA4335184.1"/>
    <property type="molecule type" value="Genomic_DNA"/>
</dbReference>
<dbReference type="Proteomes" id="UP001501671">
    <property type="component" value="Unassembled WGS sequence"/>
</dbReference>
<evidence type="ECO:0000256" key="3">
    <source>
        <dbReference type="ARBA" id="ARBA00023125"/>
    </source>
</evidence>
<feature type="modified residue" description="4-aspartylphosphate" evidence="4">
    <location>
        <position position="51"/>
    </location>
</feature>
<dbReference type="Pfam" id="PF00486">
    <property type="entry name" value="Trans_reg_C"/>
    <property type="match status" value="1"/>
</dbReference>
<dbReference type="InterPro" id="IPR001867">
    <property type="entry name" value="OmpR/PhoB-type_DNA-bd"/>
</dbReference>
<proteinExistence type="predicted"/>
<dbReference type="CDD" id="cd00383">
    <property type="entry name" value="trans_reg_C"/>
    <property type="match status" value="1"/>
</dbReference>
<evidence type="ECO:0000313" key="9">
    <source>
        <dbReference type="Proteomes" id="UP001501671"/>
    </source>
</evidence>
<dbReference type="CDD" id="cd17574">
    <property type="entry name" value="REC_OmpR"/>
    <property type="match status" value="1"/>
</dbReference>
<sequence>MRIVILEDDTGPATMIHKAVAELGHEGFIFGDGRALLRELHRDSYDLYVVDWGVPHVQGPDIVRWIRRNVDERVPVLFVTNRDEEADVVEGLTCGADDYMIKPLRVQELKARIVALMRRAYPSAVLQATTEFGPYRFDLHRREVSLHGIPVPLKPKEYQLALFLFRNTGRLLSKDYLMAELWGSGDIDSRTVVTHVSQLRRKLDIHPGNGFRLTPVYSLGYRLEQVDARHE</sequence>
<evidence type="ECO:0000259" key="7">
    <source>
        <dbReference type="PROSITE" id="PS51755"/>
    </source>
</evidence>
<feature type="domain" description="Response regulatory" evidence="6">
    <location>
        <begin position="2"/>
        <end position="117"/>
    </location>
</feature>
<evidence type="ECO:0000256" key="2">
    <source>
        <dbReference type="ARBA" id="ARBA00023012"/>
    </source>
</evidence>
<gene>
    <name evidence="8" type="ORF">GCM10023144_28150</name>
</gene>
<dbReference type="PANTHER" id="PTHR48111">
    <property type="entry name" value="REGULATOR OF RPOS"/>
    <property type="match status" value="1"/>
</dbReference>
<dbReference type="Gene3D" id="6.10.250.690">
    <property type="match status" value="1"/>
</dbReference>
<feature type="DNA-binding region" description="OmpR/PhoB-type" evidence="5">
    <location>
        <begin position="127"/>
        <end position="225"/>
    </location>
</feature>
<dbReference type="SMART" id="SM00862">
    <property type="entry name" value="Trans_reg_C"/>
    <property type="match status" value="1"/>
</dbReference>
<evidence type="ECO:0000313" key="8">
    <source>
        <dbReference type="EMBL" id="GAA4335184.1"/>
    </source>
</evidence>
<dbReference type="SUPFAM" id="SSF52172">
    <property type="entry name" value="CheY-like"/>
    <property type="match status" value="1"/>
</dbReference>
<evidence type="ECO:0000256" key="4">
    <source>
        <dbReference type="PROSITE-ProRule" id="PRU00169"/>
    </source>
</evidence>
<comment type="caution">
    <text evidence="8">The sequence shown here is derived from an EMBL/GenBank/DDBJ whole genome shotgun (WGS) entry which is preliminary data.</text>
</comment>
<dbReference type="Gene3D" id="1.10.10.10">
    <property type="entry name" value="Winged helix-like DNA-binding domain superfamily/Winged helix DNA-binding domain"/>
    <property type="match status" value="1"/>
</dbReference>
<dbReference type="InterPro" id="IPR036388">
    <property type="entry name" value="WH-like_DNA-bd_sf"/>
</dbReference>
<dbReference type="SMART" id="SM00448">
    <property type="entry name" value="REC"/>
    <property type="match status" value="1"/>
</dbReference>
<reference evidence="9" key="1">
    <citation type="journal article" date="2019" name="Int. J. Syst. Evol. Microbiol.">
        <title>The Global Catalogue of Microorganisms (GCM) 10K type strain sequencing project: providing services to taxonomists for standard genome sequencing and annotation.</title>
        <authorList>
            <consortium name="The Broad Institute Genomics Platform"/>
            <consortium name="The Broad Institute Genome Sequencing Center for Infectious Disease"/>
            <person name="Wu L."/>
            <person name="Ma J."/>
        </authorList>
    </citation>
    <scope>NUCLEOTIDE SEQUENCE [LARGE SCALE GENOMIC DNA]</scope>
    <source>
        <strain evidence="9">JCM 17666</strain>
    </source>
</reference>
<dbReference type="Gene3D" id="3.40.50.2300">
    <property type="match status" value="1"/>
</dbReference>
<evidence type="ECO:0000256" key="1">
    <source>
        <dbReference type="ARBA" id="ARBA00022553"/>
    </source>
</evidence>
<dbReference type="InterPro" id="IPR039420">
    <property type="entry name" value="WalR-like"/>
</dbReference>
<dbReference type="PANTHER" id="PTHR48111:SF40">
    <property type="entry name" value="PHOSPHATE REGULON TRANSCRIPTIONAL REGULATORY PROTEIN PHOB"/>
    <property type="match status" value="1"/>
</dbReference>
<dbReference type="Pfam" id="PF00072">
    <property type="entry name" value="Response_reg"/>
    <property type="match status" value="1"/>
</dbReference>
<evidence type="ECO:0000256" key="5">
    <source>
        <dbReference type="PROSITE-ProRule" id="PRU01091"/>
    </source>
</evidence>
<dbReference type="InterPro" id="IPR001789">
    <property type="entry name" value="Sig_transdc_resp-reg_receiver"/>
</dbReference>
<dbReference type="InterPro" id="IPR016032">
    <property type="entry name" value="Sig_transdc_resp-reg_C-effctor"/>
</dbReference>
<dbReference type="InterPro" id="IPR011006">
    <property type="entry name" value="CheY-like_superfamily"/>
</dbReference>
<keyword evidence="1 4" id="KW-0597">Phosphoprotein</keyword>